<evidence type="ECO:0000256" key="2">
    <source>
        <dbReference type="SAM" id="Phobius"/>
    </source>
</evidence>
<proteinExistence type="predicted"/>
<keyword evidence="2" id="KW-0812">Transmembrane</keyword>
<name>A0A7X0MQX8_9HYPH</name>
<evidence type="ECO:0000313" key="4">
    <source>
        <dbReference type="Proteomes" id="UP000585437"/>
    </source>
</evidence>
<evidence type="ECO:0000313" key="3">
    <source>
        <dbReference type="EMBL" id="MBB6507736.1"/>
    </source>
</evidence>
<evidence type="ECO:0008006" key="5">
    <source>
        <dbReference type="Google" id="ProtNLM"/>
    </source>
</evidence>
<organism evidence="3 4">
    <name type="scientific">Rhizobium soli</name>
    <dbReference type="NCBI Taxonomy" id="424798"/>
    <lineage>
        <taxon>Bacteria</taxon>
        <taxon>Pseudomonadati</taxon>
        <taxon>Pseudomonadota</taxon>
        <taxon>Alphaproteobacteria</taxon>
        <taxon>Hyphomicrobiales</taxon>
        <taxon>Rhizobiaceae</taxon>
        <taxon>Rhizobium/Agrobacterium group</taxon>
        <taxon>Rhizobium</taxon>
    </lineage>
</organism>
<keyword evidence="2" id="KW-0472">Membrane</keyword>
<feature type="region of interest" description="Disordered" evidence="1">
    <location>
        <begin position="101"/>
        <end position="120"/>
    </location>
</feature>
<dbReference type="AlphaFoldDB" id="A0A7X0MQX8"/>
<protein>
    <recommendedName>
        <fullName evidence="5">Flagellar protein</fullName>
    </recommendedName>
</protein>
<keyword evidence="4" id="KW-1185">Reference proteome</keyword>
<evidence type="ECO:0000256" key="1">
    <source>
        <dbReference type="SAM" id="MobiDB-lite"/>
    </source>
</evidence>
<dbReference type="EMBL" id="JACHBU010000002">
    <property type="protein sequence ID" value="MBB6507736.1"/>
    <property type="molecule type" value="Genomic_DNA"/>
</dbReference>
<reference evidence="3 4" key="1">
    <citation type="submission" date="2020-08" db="EMBL/GenBank/DDBJ databases">
        <title>The Agave Microbiome: Exploring the role of microbial communities in plant adaptations to desert environments.</title>
        <authorList>
            <person name="Partida-Martinez L.P."/>
        </authorList>
    </citation>
    <scope>NUCLEOTIDE SEQUENCE [LARGE SCALE GENOMIC DNA]</scope>
    <source>
        <strain evidence="3 4">AS3.12</strain>
    </source>
</reference>
<dbReference type="RefSeq" id="WP_062579093.1">
    <property type="nucleotide sequence ID" value="NZ_JACHBU010000002.1"/>
</dbReference>
<keyword evidence="2" id="KW-1133">Transmembrane helix</keyword>
<comment type="caution">
    <text evidence="3">The sequence shown here is derived from an EMBL/GenBank/DDBJ whole genome shotgun (WGS) entry which is preliminary data.</text>
</comment>
<feature type="transmembrane region" description="Helical" evidence="2">
    <location>
        <begin position="21"/>
        <end position="47"/>
    </location>
</feature>
<accession>A0A7X0MQX8</accession>
<gene>
    <name evidence="3" type="ORF">F4695_001068</name>
</gene>
<dbReference type="Proteomes" id="UP000585437">
    <property type="component" value="Unassembled WGS sequence"/>
</dbReference>
<sequence>MKFTQRQKLAKRFKKKSDEKTTAADITLKGGTLLLAVAAAMFPWYVFLNEDKFGVNVSGWEQLRDLRSFRQRDVVEVPPMSVARRPPEDPTDLLVTATVPKAGSADAKGEDTGTQQPFPGRSSFRLLHVANGRAMIEDDRGMYIVQTGSVLPDNSRLAALTQKNGKWVIVTSTGEMYESAQ</sequence>